<organism evidence="4 5">
    <name type="scientific">Eiseniibacteriota bacterium</name>
    <dbReference type="NCBI Taxonomy" id="2212470"/>
    <lineage>
        <taxon>Bacteria</taxon>
        <taxon>Candidatus Eiseniibacteriota</taxon>
    </lineage>
</organism>
<dbReference type="GO" id="GO:0003960">
    <property type="term" value="F:quinone reductase (NADPH) activity"/>
    <property type="evidence" value="ECO:0007669"/>
    <property type="project" value="InterPro"/>
</dbReference>
<keyword evidence="1" id="KW-0521">NADP</keyword>
<dbReference type="GO" id="GO:0035925">
    <property type="term" value="F:mRNA 3'-UTR AU-rich region binding"/>
    <property type="evidence" value="ECO:0007669"/>
    <property type="project" value="TreeGrafter"/>
</dbReference>
<feature type="domain" description="Enoyl reductase (ER)" evidence="3">
    <location>
        <begin position="10"/>
        <end position="320"/>
    </location>
</feature>
<keyword evidence="2" id="KW-0560">Oxidoreductase</keyword>
<dbReference type="Pfam" id="PF00107">
    <property type="entry name" value="ADH_zinc_N"/>
    <property type="match status" value="1"/>
</dbReference>
<dbReference type="InterPro" id="IPR036291">
    <property type="entry name" value="NAD(P)-bd_dom_sf"/>
</dbReference>
<protein>
    <submittedName>
        <fullName evidence="4">Quinone oxidoreductase</fullName>
    </submittedName>
</protein>
<gene>
    <name evidence="4" type="ORF">E6K78_03605</name>
</gene>
<dbReference type="Pfam" id="PF08240">
    <property type="entry name" value="ADH_N"/>
    <property type="match status" value="1"/>
</dbReference>
<evidence type="ECO:0000259" key="3">
    <source>
        <dbReference type="SMART" id="SM00829"/>
    </source>
</evidence>
<dbReference type="EMBL" id="VBOY01000031">
    <property type="protein sequence ID" value="TMQ67727.1"/>
    <property type="molecule type" value="Genomic_DNA"/>
</dbReference>
<dbReference type="SUPFAM" id="SSF50129">
    <property type="entry name" value="GroES-like"/>
    <property type="match status" value="1"/>
</dbReference>
<dbReference type="PANTHER" id="PTHR48106">
    <property type="entry name" value="QUINONE OXIDOREDUCTASE PIG3-RELATED"/>
    <property type="match status" value="1"/>
</dbReference>
<sequence length="322" mass="34181">MKAIRIHQHGGPEVLRYEDVADAPAPPGQVRVRVAAAGVNFIDTYQRSGLYTLPLPAILGQEGAGTIEEAGPGVTEFARGERVVWAGPQGAYAEIATVPADRAVRVPDGVDDRLAAALMLQGITAHYLATSTFPLHAGHVCLVHAAAGGVGLLLCQIAKRRGARVIGTCSTPDKAKLARGAGADHVILYGQEDFESEARRLTDGVGVDVVYDSVGRATFEKSLGSLARRGTLVLFGASSGPVPPFDPQVLSSRGSLYLTRPNLGNYTATREELLDRAGEVLKWVEDGSLSVRVWAELPLERAADAHRDLEGRRTTGKVLLIP</sequence>
<dbReference type="InterPro" id="IPR002364">
    <property type="entry name" value="Quin_OxRdtase/zeta-crystal_CS"/>
</dbReference>
<proteinExistence type="predicted"/>
<evidence type="ECO:0000313" key="5">
    <source>
        <dbReference type="Proteomes" id="UP000316609"/>
    </source>
</evidence>
<dbReference type="PROSITE" id="PS01162">
    <property type="entry name" value="QOR_ZETA_CRYSTAL"/>
    <property type="match status" value="1"/>
</dbReference>
<name>A0A538TVS4_UNCEI</name>
<dbReference type="Proteomes" id="UP000316609">
    <property type="component" value="Unassembled WGS sequence"/>
</dbReference>
<dbReference type="GO" id="GO:0008270">
    <property type="term" value="F:zinc ion binding"/>
    <property type="evidence" value="ECO:0007669"/>
    <property type="project" value="InterPro"/>
</dbReference>
<accession>A0A538TVS4</accession>
<dbReference type="GO" id="GO:0070402">
    <property type="term" value="F:NADPH binding"/>
    <property type="evidence" value="ECO:0007669"/>
    <property type="project" value="TreeGrafter"/>
</dbReference>
<dbReference type="PANTHER" id="PTHR48106:SF13">
    <property type="entry name" value="QUINONE OXIDOREDUCTASE-RELATED"/>
    <property type="match status" value="1"/>
</dbReference>
<dbReference type="InterPro" id="IPR011032">
    <property type="entry name" value="GroES-like_sf"/>
</dbReference>
<dbReference type="InterPro" id="IPR013149">
    <property type="entry name" value="ADH-like_C"/>
</dbReference>
<dbReference type="Gene3D" id="3.40.50.720">
    <property type="entry name" value="NAD(P)-binding Rossmann-like Domain"/>
    <property type="match status" value="1"/>
</dbReference>
<evidence type="ECO:0000313" key="4">
    <source>
        <dbReference type="EMBL" id="TMQ67727.1"/>
    </source>
</evidence>
<dbReference type="CDD" id="cd05286">
    <property type="entry name" value="QOR2"/>
    <property type="match status" value="1"/>
</dbReference>
<dbReference type="FunFam" id="3.40.50.720:FF:000053">
    <property type="entry name" value="Quinone oxidoreductase 1"/>
    <property type="match status" value="1"/>
</dbReference>
<dbReference type="SUPFAM" id="SSF51735">
    <property type="entry name" value="NAD(P)-binding Rossmann-fold domains"/>
    <property type="match status" value="1"/>
</dbReference>
<dbReference type="Gene3D" id="3.90.180.10">
    <property type="entry name" value="Medium-chain alcohol dehydrogenases, catalytic domain"/>
    <property type="match status" value="1"/>
</dbReference>
<dbReference type="AlphaFoldDB" id="A0A538TVS4"/>
<evidence type="ECO:0000256" key="1">
    <source>
        <dbReference type="ARBA" id="ARBA00022857"/>
    </source>
</evidence>
<dbReference type="InterPro" id="IPR047618">
    <property type="entry name" value="QOR-like"/>
</dbReference>
<dbReference type="InterPro" id="IPR020843">
    <property type="entry name" value="ER"/>
</dbReference>
<dbReference type="SMART" id="SM00829">
    <property type="entry name" value="PKS_ER"/>
    <property type="match status" value="1"/>
</dbReference>
<reference evidence="4 5" key="1">
    <citation type="journal article" date="2019" name="Nat. Microbiol.">
        <title>Mediterranean grassland soil C-N compound turnover is dependent on rainfall and depth, and is mediated by genomically divergent microorganisms.</title>
        <authorList>
            <person name="Diamond S."/>
            <person name="Andeer P.F."/>
            <person name="Li Z."/>
            <person name="Crits-Christoph A."/>
            <person name="Burstein D."/>
            <person name="Anantharaman K."/>
            <person name="Lane K.R."/>
            <person name="Thomas B.C."/>
            <person name="Pan C."/>
            <person name="Northen T.R."/>
            <person name="Banfield J.F."/>
        </authorList>
    </citation>
    <scope>NUCLEOTIDE SEQUENCE [LARGE SCALE GENOMIC DNA]</scope>
    <source>
        <strain evidence="4">WS_8</strain>
    </source>
</reference>
<comment type="caution">
    <text evidence="4">The sequence shown here is derived from an EMBL/GenBank/DDBJ whole genome shotgun (WGS) entry which is preliminary data.</text>
</comment>
<dbReference type="GO" id="GO:0005829">
    <property type="term" value="C:cytosol"/>
    <property type="evidence" value="ECO:0007669"/>
    <property type="project" value="TreeGrafter"/>
</dbReference>
<evidence type="ECO:0000256" key="2">
    <source>
        <dbReference type="ARBA" id="ARBA00023002"/>
    </source>
</evidence>
<dbReference type="InterPro" id="IPR013154">
    <property type="entry name" value="ADH-like_N"/>
</dbReference>